<dbReference type="EMBL" id="DSWI01000011">
    <property type="protein sequence ID" value="HFG20008.1"/>
    <property type="molecule type" value="Genomic_DNA"/>
</dbReference>
<protein>
    <submittedName>
        <fullName evidence="7">M67 family peptidase</fullName>
    </submittedName>
</protein>
<dbReference type="AlphaFoldDB" id="A0A7C3DN82"/>
<dbReference type="InterPro" id="IPR028090">
    <property type="entry name" value="JAB_dom_prok"/>
</dbReference>
<proteinExistence type="predicted"/>
<dbReference type="PANTHER" id="PTHR34858:SF1">
    <property type="entry name" value="CYSO-CYSTEINE PEPTIDASE"/>
    <property type="match status" value="1"/>
</dbReference>
<dbReference type="Gene3D" id="3.40.140.10">
    <property type="entry name" value="Cytidine Deaminase, domain 2"/>
    <property type="match status" value="1"/>
</dbReference>
<keyword evidence="2" id="KW-0479">Metal-binding</keyword>
<evidence type="ECO:0000313" key="7">
    <source>
        <dbReference type="EMBL" id="HFG20008.1"/>
    </source>
</evidence>
<keyword evidence="4" id="KW-0862">Zinc</keyword>
<dbReference type="GO" id="GO:0008270">
    <property type="term" value="F:zinc ion binding"/>
    <property type="evidence" value="ECO:0007669"/>
    <property type="project" value="TreeGrafter"/>
</dbReference>
<evidence type="ECO:0000256" key="5">
    <source>
        <dbReference type="ARBA" id="ARBA00023049"/>
    </source>
</evidence>
<organism evidence="7">
    <name type="scientific">Meiothermus ruber</name>
    <dbReference type="NCBI Taxonomy" id="277"/>
    <lineage>
        <taxon>Bacteria</taxon>
        <taxon>Thermotogati</taxon>
        <taxon>Deinococcota</taxon>
        <taxon>Deinococci</taxon>
        <taxon>Thermales</taxon>
        <taxon>Thermaceae</taxon>
        <taxon>Meiothermus</taxon>
    </lineage>
</organism>
<dbReference type="GO" id="GO:0008235">
    <property type="term" value="F:metalloexopeptidase activity"/>
    <property type="evidence" value="ECO:0007669"/>
    <property type="project" value="TreeGrafter"/>
</dbReference>
<evidence type="ECO:0000256" key="1">
    <source>
        <dbReference type="ARBA" id="ARBA00022670"/>
    </source>
</evidence>
<keyword evidence="5" id="KW-0482">Metalloprotease</keyword>
<evidence type="ECO:0000259" key="6">
    <source>
        <dbReference type="Pfam" id="PF14464"/>
    </source>
</evidence>
<feature type="domain" description="JAB" evidence="6">
    <location>
        <begin position="7"/>
        <end position="116"/>
    </location>
</feature>
<dbReference type="SUPFAM" id="SSF102712">
    <property type="entry name" value="JAB1/MPN domain"/>
    <property type="match status" value="1"/>
</dbReference>
<keyword evidence="1" id="KW-0645">Protease</keyword>
<evidence type="ECO:0000256" key="3">
    <source>
        <dbReference type="ARBA" id="ARBA00022801"/>
    </source>
</evidence>
<dbReference type="GO" id="GO:0006508">
    <property type="term" value="P:proteolysis"/>
    <property type="evidence" value="ECO:0007669"/>
    <property type="project" value="UniProtKB-KW"/>
</dbReference>
<dbReference type="Pfam" id="PF14464">
    <property type="entry name" value="Prok-JAB"/>
    <property type="match status" value="1"/>
</dbReference>
<evidence type="ECO:0000256" key="2">
    <source>
        <dbReference type="ARBA" id="ARBA00022723"/>
    </source>
</evidence>
<name>A0A7C3DN82_MEIRU</name>
<dbReference type="CDD" id="cd08070">
    <property type="entry name" value="MPN_like"/>
    <property type="match status" value="1"/>
</dbReference>
<reference evidence="7" key="1">
    <citation type="journal article" date="2020" name="mSystems">
        <title>Genome- and Community-Level Interaction Insights into Carbon Utilization and Element Cycling Functions of Hydrothermarchaeota in Hydrothermal Sediment.</title>
        <authorList>
            <person name="Zhou Z."/>
            <person name="Liu Y."/>
            <person name="Xu W."/>
            <person name="Pan J."/>
            <person name="Luo Z.H."/>
            <person name="Li M."/>
        </authorList>
    </citation>
    <scope>NUCLEOTIDE SEQUENCE [LARGE SCALE GENOMIC DNA]</scope>
    <source>
        <strain evidence="7">SpSt-524</strain>
    </source>
</reference>
<dbReference type="InterPro" id="IPR051929">
    <property type="entry name" value="VirAsm_ModProt"/>
</dbReference>
<gene>
    <name evidence="7" type="ORF">ENS82_04700</name>
</gene>
<sequence>MMLRLPKACLEQTLAHLRAALPHEGVGLWVGRAGRVVEFWPLQNIHPRPHERYEADPQSLVEAVRRIEQMGLELVAIVHAHPNGPAAPSETDRSQAFWRVPYVIFDMKTEQFRAFWLPQGEEVPVGLEAL</sequence>
<evidence type="ECO:0000256" key="4">
    <source>
        <dbReference type="ARBA" id="ARBA00022833"/>
    </source>
</evidence>
<comment type="caution">
    <text evidence="7">The sequence shown here is derived from an EMBL/GenBank/DDBJ whole genome shotgun (WGS) entry which is preliminary data.</text>
</comment>
<accession>A0A7C3DN82</accession>
<keyword evidence="3" id="KW-0378">Hydrolase</keyword>
<dbReference type="PANTHER" id="PTHR34858">
    <property type="entry name" value="CYSO-CYSTEINE PEPTIDASE"/>
    <property type="match status" value="1"/>
</dbReference>